<dbReference type="AlphaFoldDB" id="A0A8C3Y374"/>
<evidence type="ECO:0000313" key="9">
    <source>
        <dbReference type="Proteomes" id="UP000694563"/>
    </source>
</evidence>
<reference evidence="8" key="2">
    <citation type="submission" date="2025-08" db="UniProtKB">
        <authorList>
            <consortium name="Ensembl"/>
        </authorList>
    </citation>
    <scope>IDENTIFICATION</scope>
</reference>
<keyword evidence="9" id="KW-1185">Reference proteome</keyword>
<dbReference type="PANTHER" id="PTHR42714">
    <property type="entry name" value="TRNA MODIFICATION GTPASE GTPBP3"/>
    <property type="match status" value="1"/>
</dbReference>
<accession>A0A8C3Y374</accession>
<dbReference type="Proteomes" id="UP000694563">
    <property type="component" value="Chromosome 29"/>
</dbReference>
<dbReference type="InterPro" id="IPR018948">
    <property type="entry name" value="GTP-bd_TrmE_N"/>
</dbReference>
<dbReference type="Gene3D" id="3.30.1360.120">
    <property type="entry name" value="Probable tRNA modification gtpase trme, domain 1"/>
    <property type="match status" value="1"/>
</dbReference>
<comment type="similarity">
    <text evidence="2">Belongs to the TRAFAC class TrmE-Era-EngA-EngB-Septin-like GTPase superfamily. TrmE GTPase family.</text>
</comment>
<evidence type="ECO:0000259" key="7">
    <source>
        <dbReference type="Pfam" id="PF10396"/>
    </source>
</evidence>
<evidence type="ECO:0000256" key="1">
    <source>
        <dbReference type="ARBA" id="ARBA00004173"/>
    </source>
</evidence>
<dbReference type="SUPFAM" id="SSF103025">
    <property type="entry name" value="Folate-binding domain"/>
    <property type="match status" value="1"/>
</dbReference>
<feature type="domain" description="GTP-binding protein TrmE N-terminal" evidence="7">
    <location>
        <begin position="50"/>
        <end position="167"/>
    </location>
</feature>
<comment type="subcellular location">
    <subcellularLocation>
        <location evidence="1">Mitochondrion</location>
    </subcellularLocation>
</comment>
<reference evidence="8" key="3">
    <citation type="submission" date="2025-09" db="UniProtKB">
        <authorList>
            <consortium name="Ensembl"/>
        </authorList>
    </citation>
    <scope>IDENTIFICATION</scope>
</reference>
<keyword evidence="4" id="KW-0547">Nucleotide-binding</keyword>
<dbReference type="Ensembl" id="ENSCUST00005012796.1">
    <property type="protein sequence ID" value="ENSCUSP00005012284.1"/>
    <property type="gene ID" value="ENSCUSG00005007897.1"/>
</dbReference>
<evidence type="ECO:0000256" key="5">
    <source>
        <dbReference type="ARBA" id="ARBA00023134"/>
    </source>
</evidence>
<organism evidence="8 9">
    <name type="scientific">Catharus ustulatus</name>
    <name type="common">Russet-backed thrush</name>
    <name type="synonym">Hylocichla ustulatus</name>
    <dbReference type="NCBI Taxonomy" id="91951"/>
    <lineage>
        <taxon>Eukaryota</taxon>
        <taxon>Metazoa</taxon>
        <taxon>Chordata</taxon>
        <taxon>Craniata</taxon>
        <taxon>Vertebrata</taxon>
        <taxon>Euteleostomi</taxon>
        <taxon>Archelosauria</taxon>
        <taxon>Archosauria</taxon>
        <taxon>Dinosauria</taxon>
        <taxon>Saurischia</taxon>
        <taxon>Theropoda</taxon>
        <taxon>Coelurosauria</taxon>
        <taxon>Aves</taxon>
        <taxon>Neognathae</taxon>
        <taxon>Neoaves</taxon>
        <taxon>Telluraves</taxon>
        <taxon>Australaves</taxon>
        <taxon>Passeriformes</taxon>
        <taxon>Turdidae</taxon>
        <taxon>Catharus</taxon>
    </lineage>
</organism>
<dbReference type="CDD" id="cd14858">
    <property type="entry name" value="TrmE_N"/>
    <property type="match status" value="1"/>
</dbReference>
<name>A0A8C3Y374_CATUS</name>
<reference evidence="8" key="1">
    <citation type="submission" date="2020-10" db="EMBL/GenBank/DDBJ databases">
        <title>Catharus ustulatus (Swainson's thrush) genome, bCatUst1, primary haplotype v2.</title>
        <authorList>
            <person name="Delmore K."/>
            <person name="Vafadar M."/>
            <person name="Formenti G."/>
            <person name="Chow W."/>
            <person name="Pelan S."/>
            <person name="Howe K."/>
            <person name="Rhie A."/>
            <person name="Mountcastle J."/>
            <person name="Haase B."/>
            <person name="Fedrigo O."/>
            <person name="Jarvis E.D."/>
        </authorList>
    </citation>
    <scope>NUCLEOTIDE SEQUENCE [LARGE SCALE GENOMIC DNA]</scope>
</reference>
<dbReference type="GO" id="GO:0030488">
    <property type="term" value="P:tRNA methylation"/>
    <property type="evidence" value="ECO:0007669"/>
    <property type="project" value="TreeGrafter"/>
</dbReference>
<proteinExistence type="inferred from homology"/>
<dbReference type="SUPFAM" id="SSF116878">
    <property type="entry name" value="TrmE connector domain"/>
    <property type="match status" value="1"/>
</dbReference>
<dbReference type="FunFam" id="3.30.1360.120:FF:000007">
    <property type="entry name" value="tRNA modification GTPase GTPBP3, mitochondrial"/>
    <property type="match status" value="1"/>
</dbReference>
<dbReference type="PANTHER" id="PTHR42714:SF2">
    <property type="entry name" value="TRNA MODIFICATION GTPASE GTPBP3, MITOCHONDRIAL"/>
    <property type="match status" value="1"/>
</dbReference>
<sequence length="366" mass="38615">MAVPGDGSHLGRVTPGEGHTWGWGHTWGGVSHLGRGSPGDTGDRAPPGDTIFALSSAPGRSGVAVIRASGPGSRGALQSLAGTPPLPPPRLLALRSIRDPHTGETLDRGMVVWFPGPHSFTGEDCAELHVHGGPAVISGVLQALARVPGLRPAEPGEFSLRAFRRGKLDLPAAEGLRDLIGAETAAQRRQALRELRGELGQLYRAWSHALTQVGLGCGLPNGGGWLLSAGVATKPSRGHQTLLWPPNAAGGHQTLLVATKHCSWPPNPAMATECCSWPPNPPVAIKPSHDHQTLLVATKPSCGHQMLHVATKRCWWLPNPHVVIKPSHGHQTLLVTTKPCCGHQMLLMATKPSCGHQTLLVATKPW</sequence>
<dbReference type="GO" id="GO:0005525">
    <property type="term" value="F:GTP binding"/>
    <property type="evidence" value="ECO:0007669"/>
    <property type="project" value="UniProtKB-KW"/>
</dbReference>
<evidence type="ECO:0000256" key="4">
    <source>
        <dbReference type="ARBA" id="ARBA00022741"/>
    </source>
</evidence>
<dbReference type="Pfam" id="PF10396">
    <property type="entry name" value="TrmE_N"/>
    <property type="match status" value="1"/>
</dbReference>
<dbReference type="Gene3D" id="1.20.120.430">
    <property type="entry name" value="tRNA modification GTPase MnmE domain 2"/>
    <property type="match status" value="1"/>
</dbReference>
<dbReference type="GO" id="GO:0002098">
    <property type="term" value="P:tRNA wobble uridine modification"/>
    <property type="evidence" value="ECO:0007669"/>
    <property type="project" value="TreeGrafter"/>
</dbReference>
<evidence type="ECO:0000256" key="6">
    <source>
        <dbReference type="SAM" id="MobiDB-lite"/>
    </source>
</evidence>
<keyword evidence="3" id="KW-0819">tRNA processing</keyword>
<dbReference type="GO" id="GO:0005739">
    <property type="term" value="C:mitochondrion"/>
    <property type="evidence" value="ECO:0007669"/>
    <property type="project" value="UniProtKB-SubCell"/>
</dbReference>
<evidence type="ECO:0000256" key="3">
    <source>
        <dbReference type="ARBA" id="ARBA00022694"/>
    </source>
</evidence>
<keyword evidence="5" id="KW-0342">GTP-binding</keyword>
<evidence type="ECO:0000313" key="8">
    <source>
        <dbReference type="Ensembl" id="ENSCUSP00005012284.1"/>
    </source>
</evidence>
<dbReference type="InterPro" id="IPR027368">
    <property type="entry name" value="MnmE_dom2"/>
</dbReference>
<dbReference type="InterPro" id="IPR027266">
    <property type="entry name" value="TrmE/GcvT-like"/>
</dbReference>
<protein>
    <submittedName>
        <fullName evidence="8">GTP binding protein 3, mitochondrial</fullName>
    </submittedName>
</protein>
<evidence type="ECO:0000256" key="2">
    <source>
        <dbReference type="ARBA" id="ARBA00011043"/>
    </source>
</evidence>
<feature type="region of interest" description="Disordered" evidence="6">
    <location>
        <begin position="1"/>
        <end position="21"/>
    </location>
</feature>